<proteinExistence type="inferred from homology"/>
<evidence type="ECO:0000256" key="2">
    <source>
        <dbReference type="ARBA" id="ARBA00008670"/>
    </source>
</evidence>
<dbReference type="PRINTS" id="PR01236">
    <property type="entry name" value="TNFBETA"/>
</dbReference>
<reference evidence="19" key="2">
    <citation type="submission" date="2025-08" db="UniProtKB">
        <authorList>
            <consortium name="Ensembl"/>
        </authorList>
    </citation>
    <scope>IDENTIFICATION</scope>
</reference>
<dbReference type="SMART" id="SM00207">
    <property type="entry name" value="TNF"/>
    <property type="match status" value="1"/>
</dbReference>
<keyword evidence="6 17" id="KW-0812">Transmembrane</keyword>
<evidence type="ECO:0000256" key="17">
    <source>
        <dbReference type="SAM" id="Phobius"/>
    </source>
</evidence>
<keyword evidence="10 17" id="KW-0472">Membrane</keyword>
<keyword evidence="8" id="KW-0735">Signal-anchor</keyword>
<dbReference type="KEGG" id="csem:103388842"/>
<keyword evidence="9 17" id="KW-1133">Transmembrane helix</keyword>
<keyword evidence="20" id="KW-1185">Reference proteome</keyword>
<dbReference type="InterPro" id="IPR002960">
    <property type="entry name" value="TNF_beta"/>
</dbReference>
<evidence type="ECO:0000259" key="18">
    <source>
        <dbReference type="PROSITE" id="PS50049"/>
    </source>
</evidence>
<sequence>MVEYIVPEGDMESSHEEIVMVKEKSSSKWTWKILGAFFLLALALGGILIFPWHRKRSEMQPSHLNEDSAEKKELHYALQQFSSKTQAAIHLEGSYENDNESTRATFQWKNGQGQAFAQGGFKLVNNQIVIPQNGLYFVYSQASIRVLCIDGHYLGAAEEEVVTPLSHRVWRYSDSIGVRISIMCAIRSACPSTAQGDHYVDLQGWYHAIYLGAVFHLNKGDKLWTETNQLLELETEEGKTFFGVFAL</sequence>
<evidence type="ECO:0000256" key="13">
    <source>
        <dbReference type="ARBA" id="ARBA00033253"/>
    </source>
</evidence>
<dbReference type="OrthoDB" id="9940698at2759"/>
<dbReference type="GO" id="GO:0006955">
    <property type="term" value="P:immune response"/>
    <property type="evidence" value="ECO:0007669"/>
    <property type="project" value="Ensembl"/>
</dbReference>
<name>A0A3P8VXW0_CYNSE</name>
<reference evidence="19 20" key="1">
    <citation type="journal article" date="2014" name="Nat. Genet.">
        <title>Whole-genome sequence of a flatfish provides insights into ZW sex chromosome evolution and adaptation to a benthic lifestyle.</title>
        <authorList>
            <person name="Chen S."/>
            <person name="Zhang G."/>
            <person name="Shao C."/>
            <person name="Huang Q."/>
            <person name="Liu G."/>
            <person name="Zhang P."/>
            <person name="Song W."/>
            <person name="An N."/>
            <person name="Chalopin D."/>
            <person name="Volff J.N."/>
            <person name="Hong Y."/>
            <person name="Li Q."/>
            <person name="Sha Z."/>
            <person name="Zhou H."/>
            <person name="Xie M."/>
            <person name="Yu Q."/>
            <person name="Liu Y."/>
            <person name="Xiang H."/>
            <person name="Wang N."/>
            <person name="Wu K."/>
            <person name="Yang C."/>
            <person name="Zhou Q."/>
            <person name="Liao X."/>
            <person name="Yang L."/>
            <person name="Hu Q."/>
            <person name="Zhang J."/>
            <person name="Meng L."/>
            <person name="Jin L."/>
            <person name="Tian Y."/>
            <person name="Lian J."/>
            <person name="Yang J."/>
            <person name="Miao G."/>
            <person name="Liu S."/>
            <person name="Liang Z."/>
            <person name="Yan F."/>
            <person name="Li Y."/>
            <person name="Sun B."/>
            <person name="Zhang H."/>
            <person name="Zhang J."/>
            <person name="Zhu Y."/>
            <person name="Du M."/>
            <person name="Zhao Y."/>
            <person name="Schartl M."/>
            <person name="Tang Q."/>
            <person name="Wang J."/>
        </authorList>
    </citation>
    <scope>NUCLEOTIDE SEQUENCE</scope>
</reference>
<comment type="function">
    <text evidence="15">Cytokine that in its homotrimeric form binds to TNFRSF1A/TNFR1, TNFRSF1B/TNFBR and TNFRSF14/HVEM. In its heterotrimeric form with LTB binds to TNFRSF3/LTBR. Lymphotoxin is produced by lymphocytes and is cytotoxic for a wide range of tumor cells in vitro and in vivo.</text>
</comment>
<dbReference type="GO" id="GO:0005164">
    <property type="term" value="F:tumor necrosis factor receptor binding"/>
    <property type="evidence" value="ECO:0007669"/>
    <property type="project" value="InterPro"/>
</dbReference>
<evidence type="ECO:0000256" key="15">
    <source>
        <dbReference type="ARBA" id="ARBA00046146"/>
    </source>
</evidence>
<accession>A0A3P8VXW0</accession>
<evidence type="ECO:0000256" key="7">
    <source>
        <dbReference type="ARBA" id="ARBA00022729"/>
    </source>
</evidence>
<feature type="domain" description="THD" evidence="18">
    <location>
        <begin position="87"/>
        <end position="247"/>
    </location>
</feature>
<organism evidence="19 20">
    <name type="scientific">Cynoglossus semilaevis</name>
    <name type="common">Tongue sole</name>
    <dbReference type="NCBI Taxonomy" id="244447"/>
    <lineage>
        <taxon>Eukaryota</taxon>
        <taxon>Metazoa</taxon>
        <taxon>Chordata</taxon>
        <taxon>Craniata</taxon>
        <taxon>Vertebrata</taxon>
        <taxon>Euteleostomi</taxon>
        <taxon>Actinopterygii</taxon>
        <taxon>Neopterygii</taxon>
        <taxon>Teleostei</taxon>
        <taxon>Neoteleostei</taxon>
        <taxon>Acanthomorphata</taxon>
        <taxon>Carangaria</taxon>
        <taxon>Pleuronectiformes</taxon>
        <taxon>Pleuronectoidei</taxon>
        <taxon>Cynoglossidae</taxon>
        <taxon>Cynoglossinae</taxon>
        <taxon>Cynoglossus</taxon>
    </lineage>
</organism>
<protein>
    <recommendedName>
        <fullName evidence="4">Lymphotoxin-alpha</fullName>
    </recommendedName>
    <alternativeName>
        <fullName evidence="12">TNF-alpha</fullName>
    </alternativeName>
    <alternativeName>
        <fullName evidence="13">TNF-beta</fullName>
    </alternativeName>
    <alternativeName>
        <fullName evidence="3">Tumor necrosis factor</fullName>
    </alternativeName>
    <alternativeName>
        <fullName evidence="14">Tumor necrosis factor ligand superfamily member 1</fullName>
    </alternativeName>
</protein>
<dbReference type="GO" id="GO:0001889">
    <property type="term" value="P:liver development"/>
    <property type="evidence" value="ECO:0007669"/>
    <property type="project" value="Ensembl"/>
</dbReference>
<evidence type="ECO:0000256" key="9">
    <source>
        <dbReference type="ARBA" id="ARBA00022989"/>
    </source>
</evidence>
<evidence type="ECO:0000256" key="10">
    <source>
        <dbReference type="ARBA" id="ARBA00023136"/>
    </source>
</evidence>
<evidence type="ECO:0000256" key="14">
    <source>
        <dbReference type="ARBA" id="ARBA00033263"/>
    </source>
</evidence>
<evidence type="ECO:0000256" key="12">
    <source>
        <dbReference type="ARBA" id="ARBA00029751"/>
    </source>
</evidence>
<evidence type="ECO:0000313" key="19">
    <source>
        <dbReference type="Ensembl" id="ENSCSEP00000019127.1"/>
    </source>
</evidence>
<evidence type="ECO:0000256" key="16">
    <source>
        <dbReference type="ARBA" id="ARBA00046860"/>
    </source>
</evidence>
<evidence type="ECO:0000256" key="8">
    <source>
        <dbReference type="ARBA" id="ARBA00022968"/>
    </source>
</evidence>
<evidence type="ECO:0000256" key="5">
    <source>
        <dbReference type="ARBA" id="ARBA00022514"/>
    </source>
</evidence>
<dbReference type="STRING" id="244447.ENSCSEP00000019127"/>
<dbReference type="InParanoid" id="A0A3P8VXW0"/>
<evidence type="ECO:0000256" key="4">
    <source>
        <dbReference type="ARBA" id="ARBA00018403"/>
    </source>
</evidence>
<feature type="transmembrane region" description="Helical" evidence="17">
    <location>
        <begin position="29"/>
        <end position="50"/>
    </location>
</feature>
<keyword evidence="5" id="KW-0202">Cytokine</keyword>
<dbReference type="GO" id="GO:0016020">
    <property type="term" value="C:membrane"/>
    <property type="evidence" value="ECO:0007669"/>
    <property type="project" value="UniProtKB-SubCell"/>
</dbReference>
<comment type="similarity">
    <text evidence="2">Belongs to the tumor necrosis factor family.</text>
</comment>
<dbReference type="InterPro" id="IPR008983">
    <property type="entry name" value="Tumour_necrosis_fac-like_dom"/>
</dbReference>
<comment type="subunit">
    <text evidence="16">Homotrimer, and heterotrimer of either two LTB and one LTA subunits or (less prevalent) two LTA and one LTB subunits. Interacts with TNFRSF14.</text>
</comment>
<dbReference type="GO" id="GO:0005615">
    <property type="term" value="C:extracellular space"/>
    <property type="evidence" value="ECO:0007669"/>
    <property type="project" value="UniProtKB-KW"/>
</dbReference>
<keyword evidence="7" id="KW-0732">Signal</keyword>
<evidence type="ECO:0000256" key="1">
    <source>
        <dbReference type="ARBA" id="ARBA00004606"/>
    </source>
</evidence>
<dbReference type="SUPFAM" id="SSF49842">
    <property type="entry name" value="TNF-like"/>
    <property type="match status" value="1"/>
</dbReference>
<dbReference type="OMA" id="RSACQNV"/>
<evidence type="ECO:0000256" key="3">
    <source>
        <dbReference type="ARBA" id="ARBA00013893"/>
    </source>
</evidence>
<dbReference type="PANTHER" id="PTHR11471:SF23">
    <property type="entry name" value="TUMOR NECROSIS FACTOR"/>
    <property type="match status" value="1"/>
</dbReference>
<evidence type="ECO:0000313" key="20">
    <source>
        <dbReference type="Proteomes" id="UP000265120"/>
    </source>
</evidence>
<dbReference type="AlphaFoldDB" id="A0A3P8VXW0"/>
<dbReference type="CDD" id="cd00184">
    <property type="entry name" value="TNF"/>
    <property type="match status" value="1"/>
</dbReference>
<evidence type="ECO:0000256" key="11">
    <source>
        <dbReference type="ARBA" id="ARBA00023157"/>
    </source>
</evidence>
<comment type="subcellular location">
    <subcellularLocation>
        <location evidence="1">Membrane</location>
        <topology evidence="1">Single-pass type II membrane protein</topology>
    </subcellularLocation>
</comment>
<dbReference type="InterPro" id="IPR006053">
    <property type="entry name" value="TNF"/>
</dbReference>
<evidence type="ECO:0000256" key="6">
    <source>
        <dbReference type="ARBA" id="ARBA00022692"/>
    </source>
</evidence>
<dbReference type="GO" id="GO:0042742">
    <property type="term" value="P:defense response to bacterium"/>
    <property type="evidence" value="ECO:0007669"/>
    <property type="project" value="Ensembl"/>
</dbReference>
<dbReference type="InterPro" id="IPR006052">
    <property type="entry name" value="TNF_dom"/>
</dbReference>
<dbReference type="RefSeq" id="XP_008322259.2">
    <property type="nucleotide sequence ID" value="XM_008324037.3"/>
</dbReference>
<keyword evidence="11" id="KW-1015">Disulfide bond</keyword>
<dbReference type="Ensembl" id="ENSCSET00000019362.1">
    <property type="protein sequence ID" value="ENSCSEP00000019127.1"/>
    <property type="gene ID" value="ENSCSEG00000012247.1"/>
</dbReference>
<dbReference type="PANTHER" id="PTHR11471">
    <property type="entry name" value="TUMOR NECROSIS FACTOR FAMILY MEMBER"/>
    <property type="match status" value="1"/>
</dbReference>
<dbReference type="GeneTree" id="ENSGT01060000248544"/>
<reference evidence="19" key="3">
    <citation type="submission" date="2025-09" db="UniProtKB">
        <authorList>
            <consortium name="Ensembl"/>
        </authorList>
    </citation>
    <scope>IDENTIFICATION</scope>
</reference>
<dbReference type="Proteomes" id="UP000265120">
    <property type="component" value="Chromosome 13"/>
</dbReference>
<dbReference type="Gene3D" id="2.60.120.40">
    <property type="match status" value="1"/>
</dbReference>
<dbReference type="GO" id="GO:0005125">
    <property type="term" value="F:cytokine activity"/>
    <property type="evidence" value="ECO:0007669"/>
    <property type="project" value="UniProtKB-KW"/>
</dbReference>
<dbReference type="Pfam" id="PF00229">
    <property type="entry name" value="TNF"/>
    <property type="match status" value="1"/>
</dbReference>
<dbReference type="CTD" id="554167"/>
<dbReference type="PROSITE" id="PS50049">
    <property type="entry name" value="THD_2"/>
    <property type="match status" value="1"/>
</dbReference>
<dbReference type="GeneID" id="103388842"/>
<dbReference type="PRINTS" id="PR01234">
    <property type="entry name" value="TNECROSISFCT"/>
</dbReference>